<dbReference type="STRING" id="258515.SAMN05192585_12141"/>
<keyword evidence="1" id="KW-0472">Membrane</keyword>
<proteinExistence type="predicted"/>
<keyword evidence="1" id="KW-1133">Transmembrane helix</keyword>
<dbReference type="EMBL" id="FNID01000021">
    <property type="protein sequence ID" value="SDN51735.1"/>
    <property type="molecule type" value="Genomic_DNA"/>
</dbReference>
<evidence type="ECO:0000313" key="2">
    <source>
        <dbReference type="EMBL" id="SDN51735.1"/>
    </source>
</evidence>
<keyword evidence="1" id="KW-0812">Transmembrane</keyword>
<dbReference type="Proteomes" id="UP000199182">
    <property type="component" value="Unassembled WGS sequence"/>
</dbReference>
<feature type="transmembrane region" description="Helical" evidence="1">
    <location>
        <begin position="29"/>
        <end position="51"/>
    </location>
</feature>
<reference evidence="2 3" key="1">
    <citation type="submission" date="2016-10" db="EMBL/GenBank/DDBJ databases">
        <authorList>
            <person name="de Groot N.N."/>
        </authorList>
    </citation>
    <scope>NUCLEOTIDE SEQUENCE [LARGE SCALE GENOMIC DNA]</scope>
    <source>
        <strain evidence="2 3">CGMCC 1.5012</strain>
    </source>
</reference>
<sequence>MKNIRKTIELYAWYARIRLQRNMAYRADFFIGLVITVLNAAGGPVFQFVLFTSTKGYPG</sequence>
<dbReference type="RefSeq" id="WP_092640895.1">
    <property type="nucleotide sequence ID" value="NZ_FNID01000021.1"/>
</dbReference>
<evidence type="ECO:0000256" key="1">
    <source>
        <dbReference type="SAM" id="Phobius"/>
    </source>
</evidence>
<organism evidence="2 3">
    <name type="scientific">Acetanaerobacterium elongatum</name>
    <dbReference type="NCBI Taxonomy" id="258515"/>
    <lineage>
        <taxon>Bacteria</taxon>
        <taxon>Bacillati</taxon>
        <taxon>Bacillota</taxon>
        <taxon>Clostridia</taxon>
        <taxon>Eubacteriales</taxon>
        <taxon>Oscillospiraceae</taxon>
        <taxon>Acetanaerobacterium</taxon>
    </lineage>
</organism>
<accession>A0A1H0C1J9</accession>
<dbReference type="AlphaFoldDB" id="A0A1H0C1J9"/>
<gene>
    <name evidence="2" type="ORF">SAMN05192585_12141</name>
</gene>
<evidence type="ECO:0000313" key="3">
    <source>
        <dbReference type="Proteomes" id="UP000199182"/>
    </source>
</evidence>
<name>A0A1H0C1J9_9FIRM</name>
<protein>
    <submittedName>
        <fullName evidence="2">Uncharacterized protein</fullName>
    </submittedName>
</protein>
<dbReference type="OrthoDB" id="8582979at2"/>
<keyword evidence="3" id="KW-1185">Reference proteome</keyword>